<accession>A0A3E4QNI3</accession>
<dbReference type="EMBL" id="QSRJ01000018">
    <property type="protein sequence ID" value="RGL07275.1"/>
    <property type="molecule type" value="Genomic_DNA"/>
</dbReference>
<name>A0A3E4QNI3_9ACTN</name>
<evidence type="ECO:0008006" key="3">
    <source>
        <dbReference type="Google" id="ProtNLM"/>
    </source>
</evidence>
<organism evidence="1 2">
    <name type="scientific">Collinsella tanakaei</name>
    <dbReference type="NCBI Taxonomy" id="626935"/>
    <lineage>
        <taxon>Bacteria</taxon>
        <taxon>Bacillati</taxon>
        <taxon>Actinomycetota</taxon>
        <taxon>Coriobacteriia</taxon>
        <taxon>Coriobacteriales</taxon>
        <taxon>Coriobacteriaceae</taxon>
        <taxon>Collinsella</taxon>
    </lineage>
</organism>
<reference evidence="1 2" key="1">
    <citation type="submission" date="2018-08" db="EMBL/GenBank/DDBJ databases">
        <title>A genome reference for cultivated species of the human gut microbiota.</title>
        <authorList>
            <person name="Zou Y."/>
            <person name="Xue W."/>
            <person name="Luo G."/>
        </authorList>
    </citation>
    <scope>NUCLEOTIDE SEQUENCE [LARGE SCALE GENOMIC DNA]</scope>
    <source>
        <strain evidence="1 2">TF08-14</strain>
    </source>
</reference>
<dbReference type="AlphaFoldDB" id="A0A3E4QNI3"/>
<proteinExistence type="predicted"/>
<comment type="caution">
    <text evidence="1">The sequence shown here is derived from an EMBL/GenBank/DDBJ whole genome shotgun (WGS) entry which is preliminary data.</text>
</comment>
<dbReference type="RefSeq" id="WP_117680379.1">
    <property type="nucleotide sequence ID" value="NZ_QSRJ01000018.1"/>
</dbReference>
<evidence type="ECO:0000313" key="2">
    <source>
        <dbReference type="Proteomes" id="UP000260943"/>
    </source>
</evidence>
<gene>
    <name evidence="1" type="ORF">DXC81_10695</name>
</gene>
<sequence length="293" mass="32571">MANNLNGAVTKFTTRLDKVIETATVTSDLNINGDLVGEVSNTGEAKIAKIAMQGLANYNRENGFTAGDVTLDWETMKLAYDRGREFSIDALDDEEHMLIVSANVMSEFARTKVVPEVDAIRFARLYEKGKQVTTEITTPEDALDAVLAAEEHMEGLGAELSQCILYASPKMKTLLRKAQSWRISNGEGSVSTNIELFDGMKLRTVPTGRFFTKIDLTADGEGGFAKASDGYALDFVVMHPSAAQAIQKHEKLRYFAPDVNQERDAHKWQYRLHHDLLVFENRKELIYASTPGK</sequence>
<evidence type="ECO:0000313" key="1">
    <source>
        <dbReference type="EMBL" id="RGL07275.1"/>
    </source>
</evidence>
<protein>
    <recommendedName>
        <fullName evidence="3">Capsid protein</fullName>
    </recommendedName>
</protein>
<dbReference type="Proteomes" id="UP000260943">
    <property type="component" value="Unassembled WGS sequence"/>
</dbReference>